<dbReference type="InterPro" id="IPR029044">
    <property type="entry name" value="Nucleotide-diphossugar_trans"/>
</dbReference>
<organism evidence="2 3">
    <name type="scientific">Ditylenchus destructor</name>
    <dbReference type="NCBI Taxonomy" id="166010"/>
    <lineage>
        <taxon>Eukaryota</taxon>
        <taxon>Metazoa</taxon>
        <taxon>Ecdysozoa</taxon>
        <taxon>Nematoda</taxon>
        <taxon>Chromadorea</taxon>
        <taxon>Rhabditida</taxon>
        <taxon>Tylenchina</taxon>
        <taxon>Tylenchomorpha</taxon>
        <taxon>Sphaerularioidea</taxon>
        <taxon>Anguinidae</taxon>
        <taxon>Anguininae</taxon>
        <taxon>Ditylenchus</taxon>
    </lineage>
</organism>
<protein>
    <submittedName>
        <fullName evidence="2">Uncharacterized protein</fullName>
    </submittedName>
</protein>
<reference evidence="2" key="1">
    <citation type="submission" date="2022-01" db="EMBL/GenBank/DDBJ databases">
        <title>Genome Sequence Resource for Two Populations of Ditylenchus destructor, the Migratory Endoparasitic Phytonematode.</title>
        <authorList>
            <person name="Zhang H."/>
            <person name="Lin R."/>
            <person name="Xie B."/>
        </authorList>
    </citation>
    <scope>NUCLEOTIDE SEQUENCE</scope>
    <source>
        <strain evidence="2">BazhouSP</strain>
    </source>
</reference>
<evidence type="ECO:0000256" key="1">
    <source>
        <dbReference type="SAM" id="SignalP"/>
    </source>
</evidence>
<gene>
    <name evidence="2" type="ORF">DdX_15286</name>
</gene>
<accession>A0AAD4MPR4</accession>
<dbReference type="PANTHER" id="PTHR31562:SF2">
    <property type="entry name" value="NUCLEOTIDE-DIPHOSPHO-SUGAR TRANSFERASE"/>
    <property type="match status" value="1"/>
</dbReference>
<dbReference type="PANTHER" id="PTHR31562">
    <property type="entry name" value="PROTEIN CBG18972"/>
    <property type="match status" value="1"/>
</dbReference>
<dbReference type="Pfam" id="PF03314">
    <property type="entry name" value="DUF273"/>
    <property type="match status" value="1"/>
</dbReference>
<feature type="signal peptide" evidence="1">
    <location>
        <begin position="1"/>
        <end position="21"/>
    </location>
</feature>
<dbReference type="InterPro" id="IPR004988">
    <property type="entry name" value="DUF273"/>
</dbReference>
<proteinExistence type="predicted"/>
<sequence length="452" mass="51944">MVSDNCILILVFILIPIAVNSDNNWWGNLKSNNAKDTKTALVTIVDKVERLEEYKLGLETVNCYANLRKYAHKVIILEDSGQPTNIQLDDDATIVLPSVHNMSHLCEQKMFMYRRHCVLAHYMSQNSDKFDLVVFLDADIGVVNPNRTIDEYLPRDEKFIPSTPYMVFYNRLYVHEIMAGSYIARNVEYSRQFLHYWANLSYVEPYYPGTDNGAIHLVFMEMFNPTVETKQKCTRYRNESTTYDGLFKFEACVRQHFGLNETRYSAYGRTDEDMGKVIGFVALAPFGKSWCRDAGVTESRFSSGDFMFHQWKQTAMNKPQPGNKPGTWVYPFHVKNVSKKCQNRFNMQKCLGGSMEPWVPNEGLLVEEAKIDEELGVWIKNLNDGYKNNLKKLGIQDPPGTDSIQSNSTHKGIDEHSSTMPLSSIVVVYLIYATFTSIATTQLWMKNYEIVV</sequence>
<dbReference type="Proteomes" id="UP001201812">
    <property type="component" value="Unassembled WGS sequence"/>
</dbReference>
<evidence type="ECO:0000313" key="3">
    <source>
        <dbReference type="Proteomes" id="UP001201812"/>
    </source>
</evidence>
<feature type="chain" id="PRO_5042116822" evidence="1">
    <location>
        <begin position="22"/>
        <end position="452"/>
    </location>
</feature>
<dbReference type="EMBL" id="JAKKPZ010000093">
    <property type="protein sequence ID" value="KAI1702776.1"/>
    <property type="molecule type" value="Genomic_DNA"/>
</dbReference>
<keyword evidence="1" id="KW-0732">Signal</keyword>
<dbReference type="AlphaFoldDB" id="A0AAD4MPR4"/>
<name>A0AAD4MPR4_9BILA</name>
<keyword evidence="3" id="KW-1185">Reference proteome</keyword>
<evidence type="ECO:0000313" key="2">
    <source>
        <dbReference type="EMBL" id="KAI1702776.1"/>
    </source>
</evidence>
<dbReference type="Gene3D" id="3.90.550.10">
    <property type="entry name" value="Spore Coat Polysaccharide Biosynthesis Protein SpsA, Chain A"/>
    <property type="match status" value="1"/>
</dbReference>
<comment type="caution">
    <text evidence="2">The sequence shown here is derived from an EMBL/GenBank/DDBJ whole genome shotgun (WGS) entry which is preliminary data.</text>
</comment>